<dbReference type="GO" id="GO:0006567">
    <property type="term" value="P:L-threonine catabolic process"/>
    <property type="evidence" value="ECO:0007669"/>
    <property type="project" value="TreeGrafter"/>
</dbReference>
<evidence type="ECO:0000256" key="1">
    <source>
        <dbReference type="ARBA" id="ARBA00001933"/>
    </source>
</evidence>
<name>T1D7K5_9ZZZZ</name>
<evidence type="ECO:0000256" key="3">
    <source>
        <dbReference type="ARBA" id="ARBA00023239"/>
    </source>
</evidence>
<dbReference type="Gene3D" id="3.40.50.1100">
    <property type="match status" value="1"/>
</dbReference>
<dbReference type="GO" id="GO:0009097">
    <property type="term" value="P:isoleucine biosynthetic process"/>
    <property type="evidence" value="ECO:0007669"/>
    <property type="project" value="TreeGrafter"/>
</dbReference>
<dbReference type="AlphaFoldDB" id="T1D7K5"/>
<dbReference type="PANTHER" id="PTHR48078">
    <property type="entry name" value="THREONINE DEHYDRATASE, MITOCHONDRIAL-RELATED"/>
    <property type="match status" value="1"/>
</dbReference>
<evidence type="ECO:0000313" key="4">
    <source>
        <dbReference type="EMBL" id="EQD78230.1"/>
    </source>
</evidence>
<comment type="cofactor">
    <cofactor evidence="1">
        <name>pyridoxal 5'-phosphate</name>
        <dbReference type="ChEBI" id="CHEBI:597326"/>
    </cofactor>
</comment>
<dbReference type="InterPro" id="IPR050147">
    <property type="entry name" value="Ser/Thr_Dehydratase"/>
</dbReference>
<keyword evidence="3" id="KW-0456">Lyase</keyword>
<dbReference type="EMBL" id="AUZX01001759">
    <property type="protein sequence ID" value="EQD78230.1"/>
    <property type="molecule type" value="Genomic_DNA"/>
</dbReference>
<comment type="caution">
    <text evidence="4">The sequence shown here is derived from an EMBL/GenBank/DDBJ whole genome shotgun (WGS) entry which is preliminary data.</text>
</comment>
<gene>
    <name evidence="4" type="ORF">B1A_02358</name>
</gene>
<dbReference type="GO" id="GO:0003941">
    <property type="term" value="F:L-serine ammonia-lyase activity"/>
    <property type="evidence" value="ECO:0007669"/>
    <property type="project" value="TreeGrafter"/>
</dbReference>
<accession>T1D7K5</accession>
<dbReference type="GO" id="GO:0006565">
    <property type="term" value="P:L-serine catabolic process"/>
    <property type="evidence" value="ECO:0007669"/>
    <property type="project" value="TreeGrafter"/>
</dbReference>
<dbReference type="SUPFAM" id="SSF53686">
    <property type="entry name" value="Tryptophan synthase beta subunit-like PLP-dependent enzymes"/>
    <property type="match status" value="1"/>
</dbReference>
<feature type="non-terminal residue" evidence="4">
    <location>
        <position position="87"/>
    </location>
</feature>
<evidence type="ECO:0000256" key="2">
    <source>
        <dbReference type="ARBA" id="ARBA00022898"/>
    </source>
</evidence>
<proteinExistence type="predicted"/>
<dbReference type="PANTHER" id="PTHR48078:SF6">
    <property type="entry name" value="L-THREONINE DEHYDRATASE CATABOLIC TDCB"/>
    <property type="match status" value="1"/>
</dbReference>
<keyword evidence="2" id="KW-0663">Pyridoxal phosphate</keyword>
<reference evidence="4" key="1">
    <citation type="submission" date="2013-08" db="EMBL/GenBank/DDBJ databases">
        <authorList>
            <person name="Mendez C."/>
            <person name="Richter M."/>
            <person name="Ferrer M."/>
            <person name="Sanchez J."/>
        </authorList>
    </citation>
    <scope>NUCLEOTIDE SEQUENCE</scope>
</reference>
<dbReference type="InterPro" id="IPR036052">
    <property type="entry name" value="TrpB-like_PALP_sf"/>
</dbReference>
<dbReference type="GO" id="GO:0004794">
    <property type="term" value="F:threonine deaminase activity"/>
    <property type="evidence" value="ECO:0007669"/>
    <property type="project" value="TreeGrafter"/>
</dbReference>
<organism evidence="4">
    <name type="scientific">mine drainage metagenome</name>
    <dbReference type="NCBI Taxonomy" id="410659"/>
    <lineage>
        <taxon>unclassified sequences</taxon>
        <taxon>metagenomes</taxon>
        <taxon>ecological metagenomes</taxon>
    </lineage>
</organism>
<protein>
    <submittedName>
        <fullName evidence="4">Threonine dehydratase, catabolic</fullName>
    </submittedName>
</protein>
<sequence length="87" mass="9485">MLFSNYLKRHKILVEPSGAASLAAIMENKIDLKGKKTIGVISGGNIDLLLLSKIIYKAMEKDMGLVRIECKIPDRPGTLQAITSTIS</sequence>
<reference evidence="4" key="2">
    <citation type="journal article" date="2014" name="ISME J.">
        <title>Microbial stratification in low pH oxic and suboxic macroscopic growths along an acid mine drainage.</title>
        <authorList>
            <person name="Mendez-Garcia C."/>
            <person name="Mesa V."/>
            <person name="Sprenger R.R."/>
            <person name="Richter M."/>
            <person name="Diez M.S."/>
            <person name="Solano J."/>
            <person name="Bargiela R."/>
            <person name="Golyshina O.V."/>
            <person name="Manteca A."/>
            <person name="Ramos J.L."/>
            <person name="Gallego J.R."/>
            <person name="Llorente I."/>
            <person name="Martins Dos Santos V.A."/>
            <person name="Jensen O.N."/>
            <person name="Pelaez A.I."/>
            <person name="Sanchez J."/>
            <person name="Ferrer M."/>
        </authorList>
    </citation>
    <scope>NUCLEOTIDE SEQUENCE</scope>
</reference>